<protein>
    <submittedName>
        <fullName evidence="3">NYN domain-containing protein</fullName>
    </submittedName>
</protein>
<dbReference type="EMBL" id="JBHTAS010000001">
    <property type="protein sequence ID" value="MFC7142054.1"/>
    <property type="molecule type" value="Genomic_DNA"/>
</dbReference>
<feature type="domain" description="NYN" evidence="2">
    <location>
        <begin position="39"/>
        <end position="170"/>
    </location>
</feature>
<name>A0ABD5Y8M4_9EURY</name>
<proteinExistence type="predicted"/>
<dbReference type="InterPro" id="IPR021139">
    <property type="entry name" value="NYN"/>
</dbReference>
<dbReference type="Gene3D" id="3.40.50.1010">
    <property type="entry name" value="5'-nuclease"/>
    <property type="match status" value="1"/>
</dbReference>
<feature type="region of interest" description="Disordered" evidence="1">
    <location>
        <begin position="8"/>
        <end position="41"/>
    </location>
</feature>
<gene>
    <name evidence="3" type="ORF">ACFQMA_19735</name>
</gene>
<sequence length="172" mass="17916">MRLLGRLFGGDGGDGAADGPGPGKSGSTRADSRGHDQPRVGLYVDGPNVLRDEFDVDLDDVRAAAERYGQLSFGRLYLNENAPAGLIQAAEARGFEVVTTSGDVDVKLGVDATAAAVEEAIDVLAVTSRDTDFKPVLEAAAERGLATIAIAPGEHGRSDALRNTAHEDITLD</sequence>
<dbReference type="Proteomes" id="UP001596432">
    <property type="component" value="Unassembled WGS sequence"/>
</dbReference>
<dbReference type="PANTHER" id="PTHR35811:SF1">
    <property type="entry name" value="HTH OST-TYPE DOMAIN-CONTAINING PROTEIN"/>
    <property type="match status" value="1"/>
</dbReference>
<comment type="caution">
    <text evidence="3">The sequence shown here is derived from an EMBL/GenBank/DDBJ whole genome shotgun (WGS) entry which is preliminary data.</text>
</comment>
<evidence type="ECO:0000313" key="4">
    <source>
        <dbReference type="Proteomes" id="UP001596432"/>
    </source>
</evidence>
<dbReference type="RefSeq" id="WP_274323129.1">
    <property type="nucleotide sequence ID" value="NZ_CP118158.1"/>
</dbReference>
<dbReference type="GeneID" id="78822387"/>
<feature type="compositionally biased region" description="Gly residues" evidence="1">
    <location>
        <begin position="8"/>
        <end position="24"/>
    </location>
</feature>
<dbReference type="Pfam" id="PF01936">
    <property type="entry name" value="NYN"/>
    <property type="match status" value="1"/>
</dbReference>
<dbReference type="SUPFAM" id="SSF53822">
    <property type="entry name" value="Periplasmic binding protein-like I"/>
    <property type="match status" value="1"/>
</dbReference>
<dbReference type="PANTHER" id="PTHR35811">
    <property type="entry name" value="SLR1870 PROTEIN"/>
    <property type="match status" value="1"/>
</dbReference>
<dbReference type="AlphaFoldDB" id="A0ABD5Y8M4"/>
<evidence type="ECO:0000256" key="1">
    <source>
        <dbReference type="SAM" id="MobiDB-lite"/>
    </source>
</evidence>
<evidence type="ECO:0000259" key="2">
    <source>
        <dbReference type="Pfam" id="PF01936"/>
    </source>
</evidence>
<organism evidence="3 4">
    <name type="scientific">Halosimplex aquaticum</name>
    <dbReference type="NCBI Taxonomy" id="3026162"/>
    <lineage>
        <taxon>Archaea</taxon>
        <taxon>Methanobacteriati</taxon>
        <taxon>Methanobacteriota</taxon>
        <taxon>Stenosarchaea group</taxon>
        <taxon>Halobacteria</taxon>
        <taxon>Halobacteriales</taxon>
        <taxon>Haloarculaceae</taxon>
        <taxon>Halosimplex</taxon>
    </lineage>
</organism>
<dbReference type="InterPro" id="IPR028082">
    <property type="entry name" value="Peripla_BP_I"/>
</dbReference>
<reference evidence="3 4" key="1">
    <citation type="journal article" date="2019" name="Int. J. Syst. Evol. Microbiol.">
        <title>The Global Catalogue of Microorganisms (GCM) 10K type strain sequencing project: providing services to taxonomists for standard genome sequencing and annotation.</title>
        <authorList>
            <consortium name="The Broad Institute Genomics Platform"/>
            <consortium name="The Broad Institute Genome Sequencing Center for Infectious Disease"/>
            <person name="Wu L."/>
            <person name="Ma J."/>
        </authorList>
    </citation>
    <scope>NUCLEOTIDE SEQUENCE [LARGE SCALE GENOMIC DNA]</scope>
    <source>
        <strain evidence="3 4">XZYJT29</strain>
    </source>
</reference>
<accession>A0ABD5Y8M4</accession>
<keyword evidence="4" id="KW-1185">Reference proteome</keyword>
<evidence type="ECO:0000313" key="3">
    <source>
        <dbReference type="EMBL" id="MFC7142054.1"/>
    </source>
</evidence>